<evidence type="ECO:0000313" key="3">
    <source>
        <dbReference type="Proteomes" id="UP001140560"/>
    </source>
</evidence>
<feature type="region of interest" description="Disordered" evidence="1">
    <location>
        <begin position="132"/>
        <end position="157"/>
    </location>
</feature>
<sequence>MSATSLPLAHVSVTTQARNHQESTMDANTHYAPLGASTSAPLTQTRLPTGDIQVSEMATNSARGSSADRDSREDVGATGSNWLQEDAPSYQRLGVGQGVRPSLAALQSSVYAGAPQGPALLIGGAHGIPARPQPLSSYHGTSLASRPPSWEPTRSQTLPIRPAREPTLFARRYVLELPSPGKIYYIPDGRHIPNSLIHKQKRQAGFFEHPALVVGTDRDIAYFYALTKAPPHAIGQLNMCLRIGTTTVDEGLGVLKLAAGSPPMLTETWVNLEQRFTIEWKNLDNWATDVRVDLDDTWKIWKRVQELEADQNRYLYKPLPRDMSVIQPGTVVMLPNNARSATLGAPVLVLENDFPRFYFLRIKTMSENMHFNPAAKRRNGNPRRLCLEISDRPKIGHDGTPVMLLEAGSPSMREQSYVEVRPRAKPDLLERAKSWCWPPVMLRPHSIQLLREFMRRAAARPAEEELEEEE</sequence>
<gene>
    <name evidence="2" type="ORF">N0V83_008867</name>
</gene>
<proteinExistence type="predicted"/>
<dbReference type="Proteomes" id="UP001140560">
    <property type="component" value="Unassembled WGS sequence"/>
</dbReference>
<feature type="region of interest" description="Disordered" evidence="1">
    <location>
        <begin position="51"/>
        <end position="84"/>
    </location>
</feature>
<feature type="region of interest" description="Disordered" evidence="1">
    <location>
        <begin position="1"/>
        <end position="24"/>
    </location>
</feature>
<organism evidence="2 3">
    <name type="scientific">Neocucurbitaria cava</name>
    <dbReference type="NCBI Taxonomy" id="798079"/>
    <lineage>
        <taxon>Eukaryota</taxon>
        <taxon>Fungi</taxon>
        <taxon>Dikarya</taxon>
        <taxon>Ascomycota</taxon>
        <taxon>Pezizomycotina</taxon>
        <taxon>Dothideomycetes</taxon>
        <taxon>Pleosporomycetidae</taxon>
        <taxon>Pleosporales</taxon>
        <taxon>Pleosporineae</taxon>
        <taxon>Cucurbitariaceae</taxon>
        <taxon>Neocucurbitaria</taxon>
    </lineage>
</organism>
<accession>A0A9W8Y2U9</accession>
<dbReference type="AlphaFoldDB" id="A0A9W8Y2U9"/>
<feature type="compositionally biased region" description="Polar residues" evidence="1">
    <location>
        <begin position="134"/>
        <end position="144"/>
    </location>
</feature>
<evidence type="ECO:0000256" key="1">
    <source>
        <dbReference type="SAM" id="MobiDB-lite"/>
    </source>
</evidence>
<keyword evidence="3" id="KW-1185">Reference proteome</keyword>
<protein>
    <submittedName>
        <fullName evidence="2">Uncharacterized protein</fullName>
    </submittedName>
</protein>
<feature type="compositionally biased region" description="Polar residues" evidence="1">
    <location>
        <begin position="12"/>
        <end position="24"/>
    </location>
</feature>
<comment type="caution">
    <text evidence="2">The sequence shown here is derived from an EMBL/GenBank/DDBJ whole genome shotgun (WGS) entry which is preliminary data.</text>
</comment>
<reference evidence="2" key="1">
    <citation type="submission" date="2022-10" db="EMBL/GenBank/DDBJ databases">
        <title>Tapping the CABI collections for fungal endophytes: first genome assemblies for Collariella, Neodidymelliopsis, Ascochyta clinopodiicola, Didymella pomorum, Didymosphaeria variabile, Neocosmospora piperis and Neocucurbitaria cava.</title>
        <authorList>
            <person name="Hill R."/>
        </authorList>
    </citation>
    <scope>NUCLEOTIDE SEQUENCE</scope>
    <source>
        <strain evidence="2">IMI 356814</strain>
    </source>
</reference>
<dbReference type="OrthoDB" id="3778180at2759"/>
<dbReference type="EMBL" id="JAPEUY010000016">
    <property type="protein sequence ID" value="KAJ4365248.1"/>
    <property type="molecule type" value="Genomic_DNA"/>
</dbReference>
<name>A0A9W8Y2U9_9PLEO</name>
<evidence type="ECO:0000313" key="2">
    <source>
        <dbReference type="EMBL" id="KAJ4365248.1"/>
    </source>
</evidence>
<feature type="compositionally biased region" description="Basic and acidic residues" evidence="1">
    <location>
        <begin position="66"/>
        <end position="75"/>
    </location>
</feature>